<comment type="function">
    <text evidence="6">Transcriptional repressor that regulates multiple aspects of plant growth and development.</text>
</comment>
<evidence type="ECO:0000256" key="6">
    <source>
        <dbReference type="RuleBase" id="RU367028"/>
    </source>
</evidence>
<sequence length="222" mass="25128">MKLPSLFKIPENSSPSPFPWPLPPCKNPKTLSFRAENHNIFSEYYGYSEFSNNVDNIETVIEDLKTEKKRLFFEPGETSSILEKAKNDGFDFVPFKESCVVMTMDSMDPFLDFKKSMEEMVEGNHEIKDCEKCLEELLTAYLKVNEKNNHRYIIDAFFDLLISLSISKNCVASSVTTTSHSFTSPLSFCSSSFSTSPCLSLLEAEDEVIEKNVDSVISSSDV</sequence>
<keyword evidence="2 6" id="KW-0678">Repressor</keyword>
<evidence type="ECO:0000313" key="8">
    <source>
        <dbReference type="Proteomes" id="UP000790787"/>
    </source>
</evidence>
<dbReference type="STRING" id="4097.A0A1S4DGJ8"/>
<evidence type="ECO:0000256" key="1">
    <source>
        <dbReference type="ARBA" id="ARBA00004123"/>
    </source>
</evidence>
<reference evidence="8" key="1">
    <citation type="journal article" date="2014" name="Nat. Commun.">
        <title>The tobacco genome sequence and its comparison with those of tomato and potato.</title>
        <authorList>
            <person name="Sierro N."/>
            <person name="Battey J.N."/>
            <person name="Ouadi S."/>
            <person name="Bakaher N."/>
            <person name="Bovet L."/>
            <person name="Willig A."/>
            <person name="Goepfert S."/>
            <person name="Peitsch M.C."/>
            <person name="Ivanov N.V."/>
        </authorList>
    </citation>
    <scope>NUCLEOTIDE SEQUENCE [LARGE SCALE GENOMIC DNA]</scope>
</reference>
<dbReference type="AlphaFoldDB" id="A0A1S4DGJ8"/>
<dbReference type="Proteomes" id="UP000790787">
    <property type="component" value="Chromosome 5"/>
</dbReference>
<dbReference type="RefSeq" id="XP_016512488.1">
    <property type="nucleotide sequence ID" value="XM_016657002.1"/>
</dbReference>
<evidence type="ECO:0000256" key="4">
    <source>
        <dbReference type="ARBA" id="ARBA00023163"/>
    </source>
</evidence>
<evidence type="ECO:0000256" key="3">
    <source>
        <dbReference type="ARBA" id="ARBA00023015"/>
    </source>
</evidence>
<dbReference type="KEGG" id="nta:107829555"/>
<dbReference type="GO" id="GO:0005634">
    <property type="term" value="C:nucleus"/>
    <property type="evidence" value="ECO:0007669"/>
    <property type="project" value="UniProtKB-SubCell"/>
</dbReference>
<dbReference type="PaxDb" id="4097-A0A1S4DGJ8"/>
<dbReference type="Pfam" id="PF04844">
    <property type="entry name" value="Ovate"/>
    <property type="match status" value="1"/>
</dbReference>
<proteinExistence type="predicted"/>
<keyword evidence="4 6" id="KW-0804">Transcription</keyword>
<dbReference type="InterPro" id="IPR006458">
    <property type="entry name" value="Ovate_C"/>
</dbReference>
<evidence type="ECO:0000313" key="9">
    <source>
        <dbReference type="RefSeq" id="XP_016512488.1"/>
    </source>
</evidence>
<dbReference type="OrthoDB" id="1303163at2759"/>
<gene>
    <name evidence="9" type="primary">LOC107829555</name>
</gene>
<dbReference type="PANTHER" id="PTHR33057">
    <property type="entry name" value="TRANSCRIPTION REPRESSOR OFP7-RELATED"/>
    <property type="match status" value="1"/>
</dbReference>
<dbReference type="GO" id="GO:0045892">
    <property type="term" value="P:negative regulation of DNA-templated transcription"/>
    <property type="evidence" value="ECO:0007669"/>
    <property type="project" value="UniProtKB-UniRule"/>
</dbReference>
<comment type="subcellular location">
    <subcellularLocation>
        <location evidence="1 6">Nucleus</location>
    </subcellularLocation>
</comment>
<dbReference type="RefSeq" id="XP_016512488.1">
    <property type="nucleotide sequence ID" value="XM_016657002.2"/>
</dbReference>
<organism evidence="8 9">
    <name type="scientific">Nicotiana tabacum</name>
    <name type="common">Common tobacco</name>
    <dbReference type="NCBI Taxonomy" id="4097"/>
    <lineage>
        <taxon>Eukaryota</taxon>
        <taxon>Viridiplantae</taxon>
        <taxon>Streptophyta</taxon>
        <taxon>Embryophyta</taxon>
        <taxon>Tracheophyta</taxon>
        <taxon>Spermatophyta</taxon>
        <taxon>Magnoliopsida</taxon>
        <taxon>eudicotyledons</taxon>
        <taxon>Gunneridae</taxon>
        <taxon>Pentapetalae</taxon>
        <taxon>asterids</taxon>
        <taxon>lamiids</taxon>
        <taxon>Solanales</taxon>
        <taxon>Solanaceae</taxon>
        <taxon>Nicotianoideae</taxon>
        <taxon>Nicotianeae</taxon>
        <taxon>Nicotiana</taxon>
    </lineage>
</organism>
<keyword evidence="8" id="KW-1185">Reference proteome</keyword>
<reference evidence="9" key="2">
    <citation type="submission" date="2025-08" db="UniProtKB">
        <authorList>
            <consortium name="RefSeq"/>
        </authorList>
    </citation>
    <scope>IDENTIFICATION</scope>
    <source>
        <tissue evidence="9">Leaf</tissue>
    </source>
</reference>
<feature type="domain" description="OVATE" evidence="7">
    <location>
        <begin position="102"/>
        <end position="163"/>
    </location>
</feature>
<dbReference type="NCBIfam" id="TIGR01568">
    <property type="entry name" value="A_thal_3678"/>
    <property type="match status" value="1"/>
</dbReference>
<dbReference type="OMA" id="SHGVNDW"/>
<dbReference type="PROSITE" id="PS51754">
    <property type="entry name" value="OVATE"/>
    <property type="match status" value="1"/>
</dbReference>
<protein>
    <recommendedName>
        <fullName evidence="6">Transcription repressor</fullName>
    </recommendedName>
    <alternativeName>
        <fullName evidence="6">Ovate family protein</fullName>
    </alternativeName>
</protein>
<dbReference type="PANTHER" id="PTHR33057:SF98">
    <property type="entry name" value="TRANSCRIPTION REPRESSOR OFP18"/>
    <property type="match status" value="1"/>
</dbReference>
<dbReference type="InterPro" id="IPR038933">
    <property type="entry name" value="Ovate"/>
</dbReference>
<evidence type="ECO:0000256" key="5">
    <source>
        <dbReference type="ARBA" id="ARBA00023242"/>
    </source>
</evidence>
<evidence type="ECO:0000256" key="2">
    <source>
        <dbReference type="ARBA" id="ARBA00022491"/>
    </source>
</evidence>
<accession>A0A1S4DGJ8</accession>
<keyword evidence="5 6" id="KW-0539">Nucleus</keyword>
<name>A0A1S4DGJ8_TOBAC</name>
<keyword evidence="3 6" id="KW-0805">Transcription regulation</keyword>
<dbReference type="GeneID" id="107829555"/>
<evidence type="ECO:0000259" key="7">
    <source>
        <dbReference type="PROSITE" id="PS51754"/>
    </source>
</evidence>